<organism evidence="3 4">
    <name type="scientific">Sugiyamaella lignohabitans</name>
    <dbReference type="NCBI Taxonomy" id="796027"/>
    <lineage>
        <taxon>Eukaryota</taxon>
        <taxon>Fungi</taxon>
        <taxon>Dikarya</taxon>
        <taxon>Ascomycota</taxon>
        <taxon>Saccharomycotina</taxon>
        <taxon>Dipodascomycetes</taxon>
        <taxon>Dipodascales</taxon>
        <taxon>Trichomonascaceae</taxon>
        <taxon>Sugiyamaella</taxon>
    </lineage>
</organism>
<dbReference type="InterPro" id="IPR008936">
    <property type="entry name" value="Rho_GTPase_activation_prot"/>
</dbReference>
<keyword evidence="1" id="KW-0343">GTPase activation</keyword>
<sequence length="455" mass="50777">MHIQGIRNILQGKYFKKGRRPEMITDLDYQPLVSPRQSFSTIDLDTETINSSTTVSTSSNYTFRLKSKSNSLPCTCLSSSKNDPDAKYPVFSVPLDDAVKLNSEFPAVSFDASLCLAELQPHVPAIVLKLIEHITNHGLNEEGIYRISGSTAAMRRLKAKITKEGPTFDIDPNEFDIYTVTSTLKLFLRELPADIFNVWGPHQELRYVPEGYDWSTTNLPLPGEFTPHTSLSRNTTMSSVSTSIISAPATPDLGDVPELCSSSVDSQPATPESLRKVSLPIHLPSQLPSQLQTQLPSQLPETTETSDVDLLSFVRNELMQLRVSHFALLHALIRHLAKVAANSDTNRMSTPNLVVIFSATLRMHKRLLTELITRGDLTYADIPAPAIPSPDDEALAPPPLAVPIVPRETRIIRVEKITDEFTFAQRRNKRRSVIRSRATSFDFFDPSFLRPRVQT</sequence>
<dbReference type="PANTHER" id="PTHR23176:SF128">
    <property type="entry name" value="RHO GTPASE-ACTIVATING PROTEIN RGD1"/>
    <property type="match status" value="1"/>
</dbReference>
<dbReference type="CDD" id="cd00159">
    <property type="entry name" value="RhoGAP"/>
    <property type="match status" value="1"/>
</dbReference>
<evidence type="ECO:0000256" key="1">
    <source>
        <dbReference type="ARBA" id="ARBA00022468"/>
    </source>
</evidence>
<gene>
    <name evidence="3" type="ORF">AWJ20_2424</name>
</gene>
<dbReference type="Proteomes" id="UP000189580">
    <property type="component" value="Chromosome b"/>
</dbReference>
<name>A0A167F486_9ASCO</name>
<dbReference type="GO" id="GO:0005933">
    <property type="term" value="C:cellular bud"/>
    <property type="evidence" value="ECO:0007669"/>
    <property type="project" value="UniProtKB-ARBA"/>
</dbReference>
<dbReference type="Gene3D" id="1.10.555.10">
    <property type="entry name" value="Rho GTPase activation protein"/>
    <property type="match status" value="2"/>
</dbReference>
<keyword evidence="4" id="KW-1185">Reference proteome</keyword>
<dbReference type="PANTHER" id="PTHR23176">
    <property type="entry name" value="RHO/RAC/CDC GTPASE-ACTIVATING PROTEIN"/>
    <property type="match status" value="1"/>
</dbReference>
<proteinExistence type="predicted"/>
<reference evidence="3 4" key="1">
    <citation type="submission" date="2016-02" db="EMBL/GenBank/DDBJ databases">
        <title>Complete genome sequence and transcriptome regulation of the pentose utilising yeast Sugiyamaella lignohabitans.</title>
        <authorList>
            <person name="Bellasio M."/>
            <person name="Peymann A."/>
            <person name="Valli M."/>
            <person name="Sipitzky M."/>
            <person name="Graf A."/>
            <person name="Sauer M."/>
            <person name="Marx H."/>
            <person name="Mattanovich D."/>
        </authorList>
    </citation>
    <scope>NUCLEOTIDE SEQUENCE [LARGE SCALE GENOMIC DNA]</scope>
    <source>
        <strain evidence="3 4">CBS 10342</strain>
    </source>
</reference>
<evidence type="ECO:0000313" key="4">
    <source>
        <dbReference type="Proteomes" id="UP000189580"/>
    </source>
</evidence>
<protein>
    <recommendedName>
        <fullName evidence="2">Rho-GAP domain-containing protein</fullName>
    </recommendedName>
</protein>
<dbReference type="InterPro" id="IPR000198">
    <property type="entry name" value="RhoGAP_dom"/>
</dbReference>
<dbReference type="OrthoDB" id="185175at2759"/>
<dbReference type="GeneID" id="30034334"/>
<dbReference type="EMBL" id="CP014503">
    <property type="protein sequence ID" value="ANB14812.1"/>
    <property type="molecule type" value="Genomic_DNA"/>
</dbReference>
<dbReference type="KEGG" id="slb:AWJ20_2424"/>
<dbReference type="PROSITE" id="PS50238">
    <property type="entry name" value="RHOGAP"/>
    <property type="match status" value="1"/>
</dbReference>
<dbReference type="GO" id="GO:0005938">
    <property type="term" value="C:cell cortex"/>
    <property type="evidence" value="ECO:0007669"/>
    <property type="project" value="UniProtKB-ARBA"/>
</dbReference>
<dbReference type="AlphaFoldDB" id="A0A167F486"/>
<dbReference type="RefSeq" id="XP_018737289.1">
    <property type="nucleotide sequence ID" value="XM_018879366.1"/>
</dbReference>
<dbReference type="InterPro" id="IPR050729">
    <property type="entry name" value="Rho-GAP"/>
</dbReference>
<evidence type="ECO:0000313" key="3">
    <source>
        <dbReference type="EMBL" id="ANB14812.1"/>
    </source>
</evidence>
<dbReference type="GO" id="GO:0007165">
    <property type="term" value="P:signal transduction"/>
    <property type="evidence" value="ECO:0007669"/>
    <property type="project" value="InterPro"/>
</dbReference>
<evidence type="ECO:0000259" key="2">
    <source>
        <dbReference type="PROSITE" id="PS50238"/>
    </source>
</evidence>
<accession>A0A167F486</accession>
<dbReference type="SUPFAM" id="SSF48350">
    <property type="entry name" value="GTPase activation domain, GAP"/>
    <property type="match status" value="1"/>
</dbReference>
<dbReference type="SMART" id="SM00324">
    <property type="entry name" value="RhoGAP"/>
    <property type="match status" value="1"/>
</dbReference>
<dbReference type="GO" id="GO:0005096">
    <property type="term" value="F:GTPase activator activity"/>
    <property type="evidence" value="ECO:0007669"/>
    <property type="project" value="UniProtKB-KW"/>
</dbReference>
<dbReference type="Pfam" id="PF00620">
    <property type="entry name" value="RhoGAP"/>
    <property type="match status" value="2"/>
</dbReference>
<feature type="domain" description="Rho-GAP" evidence="2">
    <location>
        <begin position="117"/>
        <end position="395"/>
    </location>
</feature>